<dbReference type="InterPro" id="IPR006026">
    <property type="entry name" value="Peptidase_Metallo"/>
</dbReference>
<evidence type="ECO:0000256" key="1">
    <source>
        <dbReference type="ARBA" id="ARBA00009614"/>
    </source>
</evidence>
<dbReference type="SMART" id="SM00235">
    <property type="entry name" value="ZnMc"/>
    <property type="match status" value="1"/>
</dbReference>
<proteinExistence type="inferred from homology"/>
<dbReference type="InterPro" id="IPR033739">
    <property type="entry name" value="M10A_MMP"/>
</dbReference>
<evidence type="ECO:0000256" key="4">
    <source>
        <dbReference type="ARBA" id="ARBA00022801"/>
    </source>
</evidence>
<evidence type="ECO:0000256" key="5">
    <source>
        <dbReference type="ARBA" id="ARBA00022833"/>
    </source>
</evidence>
<feature type="domain" description="Peptidase metallopeptidase" evidence="6">
    <location>
        <begin position="85"/>
        <end position="239"/>
    </location>
</feature>
<dbReference type="Pfam" id="PF00413">
    <property type="entry name" value="Peptidase_M10"/>
    <property type="match status" value="1"/>
</dbReference>
<accession>A0A8X8YG74</accession>
<dbReference type="GO" id="GO:0030574">
    <property type="term" value="P:collagen catabolic process"/>
    <property type="evidence" value="ECO:0007669"/>
    <property type="project" value="TreeGrafter"/>
</dbReference>
<keyword evidence="3" id="KW-0479">Metal-binding</keyword>
<dbReference type="PANTHER" id="PTHR10201">
    <property type="entry name" value="MATRIX METALLOPROTEINASE"/>
    <property type="match status" value="1"/>
</dbReference>
<dbReference type="GO" id="GO:0006508">
    <property type="term" value="P:proteolysis"/>
    <property type="evidence" value="ECO:0007669"/>
    <property type="project" value="UniProtKB-KW"/>
</dbReference>
<keyword evidence="4" id="KW-0378">Hydrolase</keyword>
<evidence type="ECO:0000313" key="7">
    <source>
        <dbReference type="EMBL" id="KAG6430102.1"/>
    </source>
</evidence>
<dbReference type="Pfam" id="PF01471">
    <property type="entry name" value="PG_binding_1"/>
    <property type="match status" value="1"/>
</dbReference>
<reference evidence="7" key="2">
    <citation type="submission" date="2020-08" db="EMBL/GenBank/DDBJ databases">
        <title>Plant Genome Project.</title>
        <authorList>
            <person name="Zhang R.-G."/>
        </authorList>
    </citation>
    <scope>NUCLEOTIDE SEQUENCE</scope>
    <source>
        <strain evidence="7">Huo1</strain>
        <tissue evidence="7">Leaf</tissue>
    </source>
</reference>
<dbReference type="GO" id="GO:0004222">
    <property type="term" value="F:metalloendopeptidase activity"/>
    <property type="evidence" value="ECO:0007669"/>
    <property type="project" value="InterPro"/>
</dbReference>
<dbReference type="GO" id="GO:0030198">
    <property type="term" value="P:extracellular matrix organization"/>
    <property type="evidence" value="ECO:0007669"/>
    <property type="project" value="TreeGrafter"/>
</dbReference>
<reference evidence="7" key="1">
    <citation type="submission" date="2018-01" db="EMBL/GenBank/DDBJ databases">
        <authorList>
            <person name="Mao J.F."/>
        </authorList>
    </citation>
    <scope>NUCLEOTIDE SEQUENCE</scope>
    <source>
        <strain evidence="7">Huo1</strain>
        <tissue evidence="7">Leaf</tissue>
    </source>
</reference>
<evidence type="ECO:0000256" key="2">
    <source>
        <dbReference type="ARBA" id="ARBA00022670"/>
    </source>
</evidence>
<evidence type="ECO:0000256" key="3">
    <source>
        <dbReference type="ARBA" id="ARBA00022723"/>
    </source>
</evidence>
<dbReference type="GO" id="GO:0008270">
    <property type="term" value="F:zinc ion binding"/>
    <property type="evidence" value="ECO:0007669"/>
    <property type="project" value="InterPro"/>
</dbReference>
<dbReference type="AlphaFoldDB" id="A0A8X8YG74"/>
<dbReference type="OrthoDB" id="907195at2759"/>
<dbReference type="InterPro" id="IPR002477">
    <property type="entry name" value="Peptidoglycan-bd-like"/>
</dbReference>
<dbReference type="CDD" id="cd04278">
    <property type="entry name" value="ZnMc_MMP"/>
    <property type="match status" value="1"/>
</dbReference>
<gene>
    <name evidence="7" type="ORF">SASPL_108163</name>
</gene>
<dbReference type="GO" id="GO:0031012">
    <property type="term" value="C:extracellular matrix"/>
    <property type="evidence" value="ECO:0007669"/>
    <property type="project" value="InterPro"/>
</dbReference>
<comment type="similarity">
    <text evidence="1">Belongs to the peptidase M10A family. Matrix metalloproteinases (MMPs) subfamily.</text>
</comment>
<organism evidence="7">
    <name type="scientific">Salvia splendens</name>
    <name type="common">Scarlet sage</name>
    <dbReference type="NCBI Taxonomy" id="180675"/>
    <lineage>
        <taxon>Eukaryota</taxon>
        <taxon>Viridiplantae</taxon>
        <taxon>Streptophyta</taxon>
        <taxon>Embryophyta</taxon>
        <taxon>Tracheophyta</taxon>
        <taxon>Spermatophyta</taxon>
        <taxon>Magnoliopsida</taxon>
        <taxon>eudicotyledons</taxon>
        <taxon>Gunneridae</taxon>
        <taxon>Pentapetalae</taxon>
        <taxon>asterids</taxon>
        <taxon>lamiids</taxon>
        <taxon>Lamiales</taxon>
        <taxon>Lamiaceae</taxon>
        <taxon>Nepetoideae</taxon>
        <taxon>Mentheae</taxon>
        <taxon>Salviinae</taxon>
        <taxon>Salvia</taxon>
        <taxon>Salvia subgen. Calosphace</taxon>
        <taxon>core Calosphace</taxon>
    </lineage>
</organism>
<dbReference type="PANTHER" id="PTHR10201:SF213">
    <property type="entry name" value="METALLOENDOPROTEINASE 2-MMP-LIKE"/>
    <property type="match status" value="1"/>
</dbReference>
<comment type="caution">
    <text evidence="7">The sequence shown here is derived from an EMBL/GenBank/DDBJ whole genome shotgun (WGS) entry which is preliminary data.</text>
</comment>
<dbReference type="EMBL" id="PNBA02000003">
    <property type="protein sequence ID" value="KAG6430102.1"/>
    <property type="molecule type" value="Genomic_DNA"/>
</dbReference>
<evidence type="ECO:0000259" key="6">
    <source>
        <dbReference type="SMART" id="SM00235"/>
    </source>
</evidence>
<keyword evidence="8" id="KW-1185">Reference proteome</keyword>
<dbReference type="InterPro" id="IPR001818">
    <property type="entry name" value="Pept_M10_metallopeptidase"/>
</dbReference>
<evidence type="ECO:0000313" key="8">
    <source>
        <dbReference type="Proteomes" id="UP000298416"/>
    </source>
</evidence>
<keyword evidence="2" id="KW-0645">Protease</keyword>
<sequence length="241" mass="27263">MEYARAHVHFGASQGDILKEAILTFQMNFGLSQTGELNDETMLKILIPRCGVSDIIDGVNSMILLSRKCNKTEAEFPSYYEFFRGRPRWPYTRLSYSYISGFPERAKPFMEAAFAQWANVSVFTFYENLGFFESDIVIGFFRGAHGDGKPFDGPRGVLAHAFKPDDGRLHFDADEKWSLKKSYVDGIHFETVATHELGHILGLGHSDEIEALMYPTISTGQVKKLHVDDIYGISVLYPPPF</sequence>
<keyword evidence="5" id="KW-0862">Zinc</keyword>
<name>A0A8X8YG74_SALSN</name>
<dbReference type="Proteomes" id="UP000298416">
    <property type="component" value="Unassembled WGS sequence"/>
</dbReference>
<protein>
    <recommendedName>
        <fullName evidence="6">Peptidase metallopeptidase domain-containing protein</fullName>
    </recommendedName>
</protein>